<dbReference type="GO" id="GO:0005524">
    <property type="term" value="F:ATP binding"/>
    <property type="evidence" value="ECO:0007669"/>
    <property type="project" value="UniProtKB-UniRule"/>
</dbReference>
<evidence type="ECO:0000256" key="5">
    <source>
        <dbReference type="ARBA" id="ARBA00022684"/>
    </source>
</evidence>
<organism evidence="11 12">
    <name type="scientific">Nitrobacter winogradskyi</name>
    <name type="common">Nitrobacter agilis</name>
    <dbReference type="NCBI Taxonomy" id="913"/>
    <lineage>
        <taxon>Bacteria</taxon>
        <taxon>Pseudomonadati</taxon>
        <taxon>Pseudomonadota</taxon>
        <taxon>Alphaproteobacteria</taxon>
        <taxon>Hyphomicrobiales</taxon>
        <taxon>Nitrobacteraceae</taxon>
        <taxon>Nitrobacter</taxon>
    </lineage>
</organism>
<evidence type="ECO:0000256" key="6">
    <source>
        <dbReference type="ARBA" id="ARBA00022741"/>
    </source>
</evidence>
<comment type="catalytic activity">
    <reaction evidence="10">
        <text>L-cysteine + L-glutamate + ATP = gamma-L-glutamyl-L-cysteine + ADP + phosphate + H(+)</text>
        <dbReference type="Rhea" id="RHEA:13285"/>
        <dbReference type="ChEBI" id="CHEBI:15378"/>
        <dbReference type="ChEBI" id="CHEBI:29985"/>
        <dbReference type="ChEBI" id="CHEBI:30616"/>
        <dbReference type="ChEBI" id="CHEBI:35235"/>
        <dbReference type="ChEBI" id="CHEBI:43474"/>
        <dbReference type="ChEBI" id="CHEBI:58173"/>
        <dbReference type="ChEBI" id="CHEBI:456216"/>
        <dbReference type="EC" id="6.3.2.2"/>
    </reaction>
</comment>
<comment type="pathway">
    <text evidence="1">Sulfur metabolism; glutathione biosynthesis; glutathione from L-cysteine and L-glutamate: step 1/2.</text>
</comment>
<dbReference type="Gene3D" id="3.30.590.20">
    <property type="match status" value="1"/>
</dbReference>
<dbReference type="AlphaFoldDB" id="A0A4Y3WD60"/>
<keyword evidence="9" id="KW-1015">Disulfide bond</keyword>
<dbReference type="Proteomes" id="UP000318825">
    <property type="component" value="Unassembled WGS sequence"/>
</dbReference>
<sequence length="489" mass="54673">MMSLSSFAIKSHSAQYPFPTGIAWSQRPASGSFMARDQIDMTLLQSRDELVTWLEAGVKPASEFRIGTEHEKTPFTLGGHDPVPYEGPRGIGALLEGMQLLLGWDPIMEQGNIIGLHDVTGGGAISLEPGGQFELSGAPVETVHQTQSELAAHLAQVKEVATPLGIGFLGLGMTPSWSLAQIPMMPKGRYRIMNDYMPKVGRYGLDMMFRTCTVQTNLDFSSESDMVKKLRVSVALQPVATALFANSPFTEGQPNGFLSYRSEIWRDTDNARAGMIPWAFEDGMGFERWVDYALDVPMYFVKRGENYIDVSGSSFRDFFDGRNKAIPGERPTLSDWANHLSTIFPEVRLKRYLEMRGADGVPWGRLPALSAFWVGLLYDDASLDGAWEIAKRWNAQERQALRDDVSRLGFKARIKNRYLFEIAKECLLLAHGGLRRRGRIDRHGRDESRHLEPLDQILDSGRCPAEEMLEKFNGAWGGSVEPAYSEYAF</sequence>
<evidence type="ECO:0000313" key="12">
    <source>
        <dbReference type="Proteomes" id="UP000318825"/>
    </source>
</evidence>
<dbReference type="GO" id="GO:0006750">
    <property type="term" value="P:glutathione biosynthetic process"/>
    <property type="evidence" value="ECO:0007669"/>
    <property type="project" value="UniProtKB-UniRule"/>
</dbReference>
<dbReference type="EMBL" id="BJNF01000041">
    <property type="protein sequence ID" value="GEC15769.1"/>
    <property type="molecule type" value="Genomic_DNA"/>
</dbReference>
<keyword evidence="6 10" id="KW-0547">Nucleotide-binding</keyword>
<evidence type="ECO:0000256" key="8">
    <source>
        <dbReference type="ARBA" id="ARBA00022946"/>
    </source>
</evidence>
<dbReference type="EC" id="6.3.2.2" evidence="10"/>
<keyword evidence="8" id="KW-0809">Transit peptide</keyword>
<name>A0A4Y3WD60_NITWI</name>
<evidence type="ECO:0000313" key="11">
    <source>
        <dbReference type="EMBL" id="GEC15769.1"/>
    </source>
</evidence>
<dbReference type="PANTHER" id="PTHR34378:SF1">
    <property type="entry name" value="GLUTAMATE--CYSTEINE LIGASE, CHLOROPLASTIC"/>
    <property type="match status" value="1"/>
</dbReference>
<evidence type="ECO:0000256" key="10">
    <source>
        <dbReference type="PIRNR" id="PIRNR017901"/>
    </source>
</evidence>
<comment type="caution">
    <text evidence="11">The sequence shown here is derived from an EMBL/GenBank/DDBJ whole genome shotgun (WGS) entry which is preliminary data.</text>
</comment>
<evidence type="ECO:0000256" key="9">
    <source>
        <dbReference type="ARBA" id="ARBA00023157"/>
    </source>
</evidence>
<dbReference type="InterPro" id="IPR006336">
    <property type="entry name" value="GCS2"/>
</dbReference>
<proteinExistence type="inferred from homology"/>
<comment type="subunit">
    <text evidence="3">Homodimer or monomer when oxidized or reduced, respectively.</text>
</comment>
<evidence type="ECO:0000256" key="2">
    <source>
        <dbReference type="ARBA" id="ARBA00010253"/>
    </source>
</evidence>
<dbReference type="NCBIfam" id="TIGR01436">
    <property type="entry name" value="glu_cys_lig_pln"/>
    <property type="match status" value="1"/>
</dbReference>
<evidence type="ECO:0000256" key="4">
    <source>
        <dbReference type="ARBA" id="ARBA00022598"/>
    </source>
</evidence>
<dbReference type="PANTHER" id="PTHR34378">
    <property type="entry name" value="GLUTAMATE--CYSTEINE LIGASE, CHLOROPLASTIC"/>
    <property type="match status" value="1"/>
</dbReference>
<keyword evidence="7 10" id="KW-0067">ATP-binding</keyword>
<evidence type="ECO:0000256" key="7">
    <source>
        <dbReference type="ARBA" id="ARBA00022840"/>
    </source>
</evidence>
<gene>
    <name evidence="11" type="primary">gshA</name>
    <name evidence="11" type="ORF">NWI01_16610</name>
</gene>
<keyword evidence="5" id="KW-0317">Glutathione biosynthesis</keyword>
<evidence type="ECO:0000256" key="1">
    <source>
        <dbReference type="ARBA" id="ARBA00005006"/>
    </source>
</evidence>
<reference evidence="11 12" key="1">
    <citation type="submission" date="2019-06" db="EMBL/GenBank/DDBJ databases">
        <title>Whole genome shotgun sequence of Nitrobacter winogradskyi NBRC 14297.</title>
        <authorList>
            <person name="Hosoyama A."/>
            <person name="Uohara A."/>
            <person name="Ohji S."/>
            <person name="Ichikawa N."/>
        </authorList>
    </citation>
    <scope>NUCLEOTIDE SEQUENCE [LARGE SCALE GENOMIC DNA]</scope>
    <source>
        <strain evidence="11 12">NBRC 14297</strain>
    </source>
</reference>
<dbReference type="GO" id="GO:0004357">
    <property type="term" value="F:glutamate-cysteine ligase activity"/>
    <property type="evidence" value="ECO:0007669"/>
    <property type="project" value="UniProtKB-UniRule"/>
</dbReference>
<comment type="similarity">
    <text evidence="10">Belongs to the glutamate--cysteine ligase type 2 family. EgtA subfamily.</text>
</comment>
<keyword evidence="4 10" id="KW-0436">Ligase</keyword>
<dbReference type="InterPro" id="IPR014746">
    <property type="entry name" value="Gln_synth/guanido_kin_cat_dom"/>
</dbReference>
<dbReference type="InterPro" id="IPR035434">
    <property type="entry name" value="GCL_bact_plant"/>
</dbReference>
<dbReference type="InterPro" id="IPR011556">
    <property type="entry name" value="Glut_cys_lig_pln_type"/>
</dbReference>
<protein>
    <recommendedName>
        <fullName evidence="10">Glutamate--cysteine ligase</fullName>
        <ecNumber evidence="10">6.3.2.2</ecNumber>
    </recommendedName>
</protein>
<dbReference type="Pfam" id="PF04107">
    <property type="entry name" value="GCS2"/>
    <property type="match status" value="1"/>
</dbReference>
<accession>A0A4Y3WD60</accession>
<dbReference type="SUPFAM" id="SSF55931">
    <property type="entry name" value="Glutamine synthetase/guanido kinase"/>
    <property type="match status" value="1"/>
</dbReference>
<comment type="function">
    <text evidence="10">Catalyzes the synthesis of gamma-glutamylcysteine (gamma-GC).</text>
</comment>
<dbReference type="PIRSF" id="PIRSF017901">
    <property type="entry name" value="GCL"/>
    <property type="match status" value="1"/>
</dbReference>
<evidence type="ECO:0000256" key="3">
    <source>
        <dbReference type="ARBA" id="ARBA00011153"/>
    </source>
</evidence>
<comment type="similarity">
    <text evidence="2">Belongs to the carboxylate-amine ligase family. Glutamate--cysteine ligase type 2 subfamily.</text>
</comment>